<dbReference type="STRING" id="1123024.GCA_000423625_04253"/>
<dbReference type="RefSeq" id="WP_028931552.1">
    <property type="nucleotide sequence ID" value="NZ_AUII01000028.1"/>
</dbReference>
<accession>A0A511D8E2</accession>
<evidence type="ECO:0000256" key="1">
    <source>
        <dbReference type="SAM" id="MobiDB-lite"/>
    </source>
</evidence>
<dbReference type="Proteomes" id="UP000321328">
    <property type="component" value="Unassembled WGS sequence"/>
</dbReference>
<dbReference type="SUPFAM" id="SSF56801">
    <property type="entry name" value="Acetyl-CoA synthetase-like"/>
    <property type="match status" value="1"/>
</dbReference>
<dbReference type="AlphaFoldDB" id="A0A511D8E2"/>
<evidence type="ECO:0008006" key="4">
    <source>
        <dbReference type="Google" id="ProtNLM"/>
    </source>
</evidence>
<dbReference type="InterPro" id="IPR045851">
    <property type="entry name" value="AMP-bd_C_sf"/>
</dbReference>
<dbReference type="Gene3D" id="3.30.300.30">
    <property type="match status" value="1"/>
</dbReference>
<dbReference type="OrthoDB" id="9803968at2"/>
<sequence>MIAEDAPARGGPGDDRDLGPAQRLGAVRGIDTDEFAAFCRRQSASYKTPKYFVVLESLPKNASGKILKRDLRIAFAHLTG</sequence>
<evidence type="ECO:0000313" key="2">
    <source>
        <dbReference type="EMBL" id="GEL19208.1"/>
    </source>
</evidence>
<comment type="caution">
    <text evidence="2">The sequence shown here is derived from an EMBL/GenBank/DDBJ whole genome shotgun (WGS) entry which is preliminary data.</text>
</comment>
<keyword evidence="3" id="KW-1185">Reference proteome</keyword>
<protein>
    <recommendedName>
        <fullName evidence="4">AMP-binding enzyme C-terminal domain-containing protein</fullName>
    </recommendedName>
</protein>
<proteinExistence type="predicted"/>
<reference evidence="2 3" key="1">
    <citation type="submission" date="2019-07" db="EMBL/GenBank/DDBJ databases">
        <title>Whole genome shotgun sequence of Pseudonocardia asaccharolytica NBRC 16224.</title>
        <authorList>
            <person name="Hosoyama A."/>
            <person name="Uohara A."/>
            <person name="Ohji S."/>
            <person name="Ichikawa N."/>
        </authorList>
    </citation>
    <scope>NUCLEOTIDE SEQUENCE [LARGE SCALE GENOMIC DNA]</scope>
    <source>
        <strain evidence="2 3">NBRC 16224</strain>
    </source>
</reference>
<feature type="region of interest" description="Disordered" evidence="1">
    <location>
        <begin position="1"/>
        <end position="21"/>
    </location>
</feature>
<name>A0A511D8E2_9PSEU</name>
<gene>
    <name evidence="2" type="ORF">PA7_30450</name>
</gene>
<evidence type="ECO:0000313" key="3">
    <source>
        <dbReference type="Proteomes" id="UP000321328"/>
    </source>
</evidence>
<dbReference type="EMBL" id="BJVI01000033">
    <property type="protein sequence ID" value="GEL19208.1"/>
    <property type="molecule type" value="Genomic_DNA"/>
</dbReference>
<organism evidence="2 3">
    <name type="scientific">Pseudonocardia asaccharolytica DSM 44247 = NBRC 16224</name>
    <dbReference type="NCBI Taxonomy" id="1123024"/>
    <lineage>
        <taxon>Bacteria</taxon>
        <taxon>Bacillati</taxon>
        <taxon>Actinomycetota</taxon>
        <taxon>Actinomycetes</taxon>
        <taxon>Pseudonocardiales</taxon>
        <taxon>Pseudonocardiaceae</taxon>
        <taxon>Pseudonocardia</taxon>
    </lineage>
</organism>